<dbReference type="AlphaFoldDB" id="A0A3S4B2R8"/>
<reference evidence="1 2" key="1">
    <citation type="submission" date="2018-04" db="EMBL/GenBank/DDBJ databases">
        <authorList>
            <person name="Huttner S."/>
            <person name="Dainat J."/>
        </authorList>
    </citation>
    <scope>NUCLEOTIDE SEQUENCE [LARGE SCALE GENOMIC DNA]</scope>
</reference>
<protein>
    <submittedName>
        <fullName evidence="1">A753286a-1929-4a64-8071-ef99afba04eb</fullName>
    </submittedName>
</protein>
<organism evidence="1 2">
    <name type="scientific">Thermothielavioides terrestris</name>
    <dbReference type="NCBI Taxonomy" id="2587410"/>
    <lineage>
        <taxon>Eukaryota</taxon>
        <taxon>Fungi</taxon>
        <taxon>Dikarya</taxon>
        <taxon>Ascomycota</taxon>
        <taxon>Pezizomycotina</taxon>
        <taxon>Sordariomycetes</taxon>
        <taxon>Sordariomycetidae</taxon>
        <taxon>Sordariales</taxon>
        <taxon>Chaetomiaceae</taxon>
        <taxon>Thermothielavioides</taxon>
    </lineage>
</organism>
<evidence type="ECO:0000313" key="1">
    <source>
        <dbReference type="EMBL" id="SPQ20158.1"/>
    </source>
</evidence>
<name>A0A3S4B2R8_9PEZI</name>
<accession>A0A3S4B2R8</accession>
<evidence type="ECO:0000313" key="2">
    <source>
        <dbReference type="Proteomes" id="UP000289323"/>
    </source>
</evidence>
<dbReference type="Proteomes" id="UP000289323">
    <property type="component" value="Unassembled WGS sequence"/>
</dbReference>
<gene>
    <name evidence="1" type="ORF">TT172_LOCUS2577</name>
</gene>
<proteinExistence type="predicted"/>
<dbReference type="EMBL" id="OUUZ01000003">
    <property type="protein sequence ID" value="SPQ20158.1"/>
    <property type="molecule type" value="Genomic_DNA"/>
</dbReference>
<sequence>MPTPRATVLDQAKFDGCSVARSLRPMRSLSMLALRVPAPAPALVNLSEPANIELDATVAYTD</sequence>